<sequence length="358" mass="41132">MGYRSKFLPFLIGALLACKAVSFAPSIPTQSGRVQLRSSFLVEPLRMTTSNSKPQSKLLKKLLQNFQGDFDNYEQVVADRQQQKLPREGGGHEHFHVTLIPLSIEKLPEYMFPNGKESDNCGALIAAYYFDGMPNRIFRLRLYSIYTNKDDTESVCMKLYTFDKELEMILRQTCDDSLKDWCQLIESYTSEHGDDSFVLLERCDIKWTNDIDEIRHSYLKKFPSLLPNDANTAAIHAVMINDHEKGGVLLESQMAPGTYLRIQDELSLWNDLLLINDRGHDADNTRMVYGNWEGVPYQMKRVTNLVQVEDGSSFEREVVKDELQWTLGSSWRTEDEFLEKLKVIGGTTTKQNQNEAKT</sequence>
<name>A0AAD3CHF6_9STRA</name>
<organism evidence="2 3">
    <name type="scientific">Chaetoceros tenuissimus</name>
    <dbReference type="NCBI Taxonomy" id="426638"/>
    <lineage>
        <taxon>Eukaryota</taxon>
        <taxon>Sar</taxon>
        <taxon>Stramenopiles</taxon>
        <taxon>Ochrophyta</taxon>
        <taxon>Bacillariophyta</taxon>
        <taxon>Coscinodiscophyceae</taxon>
        <taxon>Chaetocerotophycidae</taxon>
        <taxon>Chaetocerotales</taxon>
        <taxon>Chaetocerotaceae</taxon>
        <taxon>Chaetoceros</taxon>
    </lineage>
</organism>
<dbReference type="EMBL" id="BLLK01000022">
    <property type="protein sequence ID" value="GFH46162.1"/>
    <property type="molecule type" value="Genomic_DNA"/>
</dbReference>
<protein>
    <submittedName>
        <fullName evidence="2">Uncharacterized protein</fullName>
    </submittedName>
</protein>
<accession>A0AAD3CHF6</accession>
<proteinExistence type="predicted"/>
<dbReference type="AlphaFoldDB" id="A0AAD3CHF6"/>
<gene>
    <name evidence="2" type="ORF">CTEN210_02636</name>
</gene>
<dbReference type="Proteomes" id="UP001054902">
    <property type="component" value="Unassembled WGS sequence"/>
</dbReference>
<comment type="caution">
    <text evidence="2">The sequence shown here is derived from an EMBL/GenBank/DDBJ whole genome shotgun (WGS) entry which is preliminary data.</text>
</comment>
<dbReference type="Gene3D" id="2.40.128.590">
    <property type="entry name" value="CpcT/CpeT domain"/>
    <property type="match status" value="1"/>
</dbReference>
<feature type="chain" id="PRO_5041997026" evidence="1">
    <location>
        <begin position="23"/>
        <end position="358"/>
    </location>
</feature>
<reference evidence="2 3" key="1">
    <citation type="journal article" date="2021" name="Sci. Rep.">
        <title>The genome of the diatom Chaetoceros tenuissimus carries an ancient integrated fragment of an extant virus.</title>
        <authorList>
            <person name="Hongo Y."/>
            <person name="Kimura K."/>
            <person name="Takaki Y."/>
            <person name="Yoshida Y."/>
            <person name="Baba S."/>
            <person name="Kobayashi G."/>
            <person name="Nagasaki K."/>
            <person name="Hano T."/>
            <person name="Tomaru Y."/>
        </authorList>
    </citation>
    <scope>NUCLEOTIDE SEQUENCE [LARGE SCALE GENOMIC DNA]</scope>
    <source>
        <strain evidence="2 3">NIES-3715</strain>
    </source>
</reference>
<evidence type="ECO:0000313" key="3">
    <source>
        <dbReference type="Proteomes" id="UP001054902"/>
    </source>
</evidence>
<keyword evidence="1" id="KW-0732">Signal</keyword>
<evidence type="ECO:0000256" key="1">
    <source>
        <dbReference type="SAM" id="SignalP"/>
    </source>
</evidence>
<keyword evidence="3" id="KW-1185">Reference proteome</keyword>
<feature type="signal peptide" evidence="1">
    <location>
        <begin position="1"/>
        <end position="22"/>
    </location>
</feature>
<dbReference type="GO" id="GO:0016829">
    <property type="term" value="F:lyase activity"/>
    <property type="evidence" value="ECO:0007669"/>
    <property type="project" value="InterPro"/>
</dbReference>
<dbReference type="PROSITE" id="PS51257">
    <property type="entry name" value="PROKAR_LIPOPROTEIN"/>
    <property type="match status" value="1"/>
</dbReference>
<dbReference type="InterPro" id="IPR038672">
    <property type="entry name" value="CpcT/CpeT_sf"/>
</dbReference>
<evidence type="ECO:0000313" key="2">
    <source>
        <dbReference type="EMBL" id="GFH46162.1"/>
    </source>
</evidence>